<evidence type="ECO:0000313" key="1">
    <source>
        <dbReference type="EMBL" id="PRP70899.1"/>
    </source>
</evidence>
<dbReference type="Proteomes" id="UP000239469">
    <property type="component" value="Unassembled WGS sequence"/>
</dbReference>
<sequence length="112" mass="12226">MSRPYNLQDLADELGIALQAIKSGRLTLLEAQKVVAQVLAVRLTQELFPNETPIADKVAAQLLIIQQLERELDLACERGALPGDKLGEIPCLDVALQRALDESVAPLHGSFR</sequence>
<dbReference type="EMBL" id="MTBD01000024">
    <property type="protein sequence ID" value="PRP70899.1"/>
    <property type="molecule type" value="Genomic_DNA"/>
</dbReference>
<name>A0A2S9X5A2_9NEIS</name>
<accession>A0A2S9X5A2</accession>
<gene>
    <name evidence="1" type="ORF">BUE93_09580</name>
</gene>
<organism evidence="1 2">
    <name type="scientific">Chromobacterium amazonense</name>
    <dbReference type="NCBI Taxonomy" id="1382803"/>
    <lineage>
        <taxon>Bacteria</taxon>
        <taxon>Pseudomonadati</taxon>
        <taxon>Pseudomonadota</taxon>
        <taxon>Betaproteobacteria</taxon>
        <taxon>Neisseriales</taxon>
        <taxon>Chromobacteriaceae</taxon>
        <taxon>Chromobacterium</taxon>
    </lineage>
</organism>
<reference evidence="1 2" key="1">
    <citation type="submission" date="2017-01" db="EMBL/GenBank/DDBJ databases">
        <title>New insights into the genetic diversity of Chromobacterium isolated from tropical freshwater lake.</title>
        <authorList>
            <person name="Santos A.B."/>
            <person name="Nascimento A.M."/>
            <person name="Da Silva P.C."/>
        </authorList>
    </citation>
    <scope>NUCLEOTIDE SEQUENCE [LARGE SCALE GENOMIC DNA]</scope>
    <source>
        <strain evidence="1 2">56AF</strain>
    </source>
</reference>
<proteinExistence type="predicted"/>
<evidence type="ECO:0000313" key="2">
    <source>
        <dbReference type="Proteomes" id="UP000239469"/>
    </source>
</evidence>
<protein>
    <submittedName>
        <fullName evidence="1">Uncharacterized protein</fullName>
    </submittedName>
</protein>
<dbReference type="AlphaFoldDB" id="A0A2S9X5A2"/>
<comment type="caution">
    <text evidence="1">The sequence shown here is derived from an EMBL/GenBank/DDBJ whole genome shotgun (WGS) entry which is preliminary data.</text>
</comment>
<dbReference type="RefSeq" id="WP_106076663.1">
    <property type="nucleotide sequence ID" value="NZ_MTBD01000024.1"/>
</dbReference>